<evidence type="ECO:0000259" key="4">
    <source>
        <dbReference type="Pfam" id="PF08241"/>
    </source>
</evidence>
<comment type="similarity">
    <text evidence="1">Belongs to the methyltransferase superfamily.</text>
</comment>
<reference evidence="5 6" key="1">
    <citation type="submission" date="2020-08" db="EMBL/GenBank/DDBJ databases">
        <title>Genomic Encyclopedia of Type Strains, Phase IV (KMG-IV): sequencing the most valuable type-strain genomes for metagenomic binning, comparative biology and taxonomic classification.</title>
        <authorList>
            <person name="Goeker M."/>
        </authorList>
    </citation>
    <scope>NUCLEOTIDE SEQUENCE [LARGE SCALE GENOMIC DNA]</scope>
    <source>
        <strain evidence="5 6">DSM 21769</strain>
    </source>
</reference>
<comment type="caution">
    <text evidence="5">The sequence shown here is derived from an EMBL/GenBank/DDBJ whole genome shotgun (WGS) entry which is preliminary data.</text>
</comment>
<dbReference type="InterPro" id="IPR029063">
    <property type="entry name" value="SAM-dependent_MTases_sf"/>
</dbReference>
<protein>
    <submittedName>
        <fullName evidence="5">Ubiquinone/menaquinone biosynthesis C-methylase UbiE</fullName>
    </submittedName>
</protein>
<dbReference type="EMBL" id="JACHHJ010000005">
    <property type="protein sequence ID" value="MBB6451245.1"/>
    <property type="molecule type" value="Genomic_DNA"/>
</dbReference>
<feature type="domain" description="Methyltransferase type 11" evidence="4">
    <location>
        <begin position="39"/>
        <end position="130"/>
    </location>
</feature>
<dbReference type="InterPro" id="IPR013216">
    <property type="entry name" value="Methyltransf_11"/>
</dbReference>
<dbReference type="Proteomes" id="UP000568839">
    <property type="component" value="Unassembled WGS sequence"/>
</dbReference>
<dbReference type="PANTHER" id="PTHR44942">
    <property type="entry name" value="METHYLTRANSF_11 DOMAIN-CONTAINING PROTEIN"/>
    <property type="match status" value="1"/>
</dbReference>
<accession>A0A841Q126</accession>
<sequence length="255" mass="29349">MTLSFHKQRHRHMYTNRDIDPRWYTKLSSFVTLENKEIVDVGCGAGLYTAHLAEKGASITGVDFSEPMLETARKNAPHLRFTKGDAYELPFEDQSIDVVFARAVTHHLDDLDPFLLEAKRILRVGGHVVIQNRTPEDCRVQGSPGHVRGYLLELFPELQDLENKRRVPKESLIDQLQTTGFQSCFSRTLWEIHQVYPSVAEWADSIYKREGRSILHELSEEQLEKYVTHVKKGVTTGQTIIDQNRWTVFIGSKEN</sequence>
<dbReference type="RefSeq" id="WP_184405299.1">
    <property type="nucleotide sequence ID" value="NZ_JACHHJ010000005.1"/>
</dbReference>
<dbReference type="CDD" id="cd02440">
    <property type="entry name" value="AdoMet_MTases"/>
    <property type="match status" value="1"/>
</dbReference>
<evidence type="ECO:0000313" key="6">
    <source>
        <dbReference type="Proteomes" id="UP000568839"/>
    </source>
</evidence>
<evidence type="ECO:0000256" key="2">
    <source>
        <dbReference type="ARBA" id="ARBA00022603"/>
    </source>
</evidence>
<dbReference type="PANTHER" id="PTHR44942:SF4">
    <property type="entry name" value="METHYLTRANSFERASE TYPE 11 DOMAIN-CONTAINING PROTEIN"/>
    <property type="match status" value="1"/>
</dbReference>
<evidence type="ECO:0000313" key="5">
    <source>
        <dbReference type="EMBL" id="MBB6451245.1"/>
    </source>
</evidence>
<organism evidence="5 6">
    <name type="scientific">Geomicrobium halophilum</name>
    <dbReference type="NCBI Taxonomy" id="549000"/>
    <lineage>
        <taxon>Bacteria</taxon>
        <taxon>Bacillati</taxon>
        <taxon>Bacillota</taxon>
        <taxon>Bacilli</taxon>
        <taxon>Bacillales</taxon>
        <taxon>Geomicrobium</taxon>
    </lineage>
</organism>
<dbReference type="AlphaFoldDB" id="A0A841Q126"/>
<name>A0A841Q126_9BACL</name>
<dbReference type="InterPro" id="IPR051052">
    <property type="entry name" value="Diverse_substrate_MTase"/>
</dbReference>
<keyword evidence="5" id="KW-0830">Ubiquinone</keyword>
<evidence type="ECO:0000256" key="3">
    <source>
        <dbReference type="ARBA" id="ARBA00022679"/>
    </source>
</evidence>
<evidence type="ECO:0000256" key="1">
    <source>
        <dbReference type="ARBA" id="ARBA00008361"/>
    </source>
</evidence>
<dbReference type="GO" id="GO:0032259">
    <property type="term" value="P:methylation"/>
    <property type="evidence" value="ECO:0007669"/>
    <property type="project" value="UniProtKB-KW"/>
</dbReference>
<gene>
    <name evidence="5" type="ORF">HNR44_003239</name>
</gene>
<dbReference type="SUPFAM" id="SSF53335">
    <property type="entry name" value="S-adenosyl-L-methionine-dependent methyltransferases"/>
    <property type="match status" value="1"/>
</dbReference>
<proteinExistence type="inferred from homology"/>
<keyword evidence="2 5" id="KW-0489">Methyltransferase</keyword>
<dbReference type="Pfam" id="PF08241">
    <property type="entry name" value="Methyltransf_11"/>
    <property type="match status" value="1"/>
</dbReference>
<keyword evidence="3" id="KW-0808">Transferase</keyword>
<dbReference type="GO" id="GO:0008757">
    <property type="term" value="F:S-adenosylmethionine-dependent methyltransferase activity"/>
    <property type="evidence" value="ECO:0007669"/>
    <property type="project" value="InterPro"/>
</dbReference>
<keyword evidence="6" id="KW-1185">Reference proteome</keyword>
<dbReference type="Gene3D" id="3.40.50.150">
    <property type="entry name" value="Vaccinia Virus protein VP39"/>
    <property type="match status" value="1"/>
</dbReference>